<proteinExistence type="inferred from homology"/>
<protein>
    <recommendedName>
        <fullName evidence="8">Ribonuclease VapC</fullName>
        <shortName evidence="8">RNase VapC</shortName>
        <ecNumber evidence="8">3.1.-.-</ecNumber>
    </recommendedName>
    <alternativeName>
        <fullName evidence="8">Toxin VapC</fullName>
    </alternativeName>
</protein>
<keyword evidence="8" id="KW-0800">Toxin</keyword>
<sequence length="132" mass="14633">MRYMLDTNICSYILKKRPAAVRQKFEEVGPENICISSIVLAELYYGAARHPKGVVIRHEIDDFAARLIVVPWDEAAADHYGAIRVSLEKAGTLVGAMDMLIAAHATSCGATLVSNNLREFDRIKSLKTANWV</sequence>
<keyword evidence="3 8" id="KW-0540">Nuclease</keyword>
<keyword evidence="5 8" id="KW-0378">Hydrolase</keyword>
<feature type="binding site" evidence="8">
    <location>
        <position position="98"/>
    </location>
    <ligand>
        <name>Mg(2+)</name>
        <dbReference type="ChEBI" id="CHEBI:18420"/>
    </ligand>
</feature>
<evidence type="ECO:0000256" key="2">
    <source>
        <dbReference type="ARBA" id="ARBA00022649"/>
    </source>
</evidence>
<evidence type="ECO:0000256" key="5">
    <source>
        <dbReference type="ARBA" id="ARBA00022801"/>
    </source>
</evidence>
<dbReference type="SUPFAM" id="SSF88723">
    <property type="entry name" value="PIN domain-like"/>
    <property type="match status" value="1"/>
</dbReference>
<dbReference type="RefSeq" id="WP_151128654.1">
    <property type="nucleotide sequence ID" value="NZ_VZQZ01000006.1"/>
</dbReference>
<dbReference type="PANTHER" id="PTHR33653:SF1">
    <property type="entry name" value="RIBONUCLEASE VAPC2"/>
    <property type="match status" value="1"/>
</dbReference>
<dbReference type="AlphaFoldDB" id="A0A7J4ZQA1"/>
<evidence type="ECO:0000256" key="4">
    <source>
        <dbReference type="ARBA" id="ARBA00022723"/>
    </source>
</evidence>
<dbReference type="GO" id="GO:0004540">
    <property type="term" value="F:RNA nuclease activity"/>
    <property type="evidence" value="ECO:0007669"/>
    <property type="project" value="InterPro"/>
</dbReference>
<reference evidence="10 11" key="1">
    <citation type="submission" date="2019-09" db="EMBL/GenBank/DDBJ databases">
        <title>Geobacter sp. Red96, a novel strain isolated from paddy soil.</title>
        <authorList>
            <person name="Xu Z."/>
            <person name="Masuda Y."/>
            <person name="Itoh H."/>
            <person name="Senoo K."/>
        </authorList>
    </citation>
    <scope>NUCLEOTIDE SEQUENCE [LARGE SCALE GENOMIC DNA]</scope>
    <source>
        <strain evidence="10 11">Red96</strain>
    </source>
</reference>
<dbReference type="GO" id="GO:0090729">
    <property type="term" value="F:toxin activity"/>
    <property type="evidence" value="ECO:0007669"/>
    <property type="project" value="UniProtKB-KW"/>
</dbReference>
<dbReference type="InterPro" id="IPR002716">
    <property type="entry name" value="PIN_dom"/>
</dbReference>
<comment type="caution">
    <text evidence="10">The sequence shown here is derived from an EMBL/GenBank/DDBJ whole genome shotgun (WGS) entry which is preliminary data.</text>
</comment>
<dbReference type="InterPro" id="IPR029060">
    <property type="entry name" value="PIN-like_dom_sf"/>
</dbReference>
<dbReference type="InterPro" id="IPR050556">
    <property type="entry name" value="Type_II_TA_system_RNase"/>
</dbReference>
<gene>
    <name evidence="8" type="primary">vapC</name>
    <name evidence="10" type="ORF">F6V25_10260</name>
</gene>
<keyword evidence="2 8" id="KW-1277">Toxin-antitoxin system</keyword>
<dbReference type="GO" id="GO:0016787">
    <property type="term" value="F:hydrolase activity"/>
    <property type="evidence" value="ECO:0007669"/>
    <property type="project" value="UniProtKB-KW"/>
</dbReference>
<dbReference type="EC" id="3.1.-.-" evidence="8"/>
<dbReference type="EMBL" id="VZQZ01000006">
    <property type="protein sequence ID" value="KAB0665174.1"/>
    <property type="molecule type" value="Genomic_DNA"/>
</dbReference>
<organism evidence="10 11">
    <name type="scientific">Oryzomonas japonica</name>
    <dbReference type="NCBI Taxonomy" id="2603858"/>
    <lineage>
        <taxon>Bacteria</taxon>
        <taxon>Pseudomonadati</taxon>
        <taxon>Thermodesulfobacteriota</taxon>
        <taxon>Desulfuromonadia</taxon>
        <taxon>Geobacterales</taxon>
        <taxon>Geobacteraceae</taxon>
        <taxon>Oryzomonas</taxon>
    </lineage>
</organism>
<evidence type="ECO:0000313" key="10">
    <source>
        <dbReference type="EMBL" id="KAB0665174.1"/>
    </source>
</evidence>
<dbReference type="Gene3D" id="3.40.50.1010">
    <property type="entry name" value="5'-nuclease"/>
    <property type="match status" value="1"/>
</dbReference>
<dbReference type="Pfam" id="PF01850">
    <property type="entry name" value="PIN"/>
    <property type="match status" value="1"/>
</dbReference>
<dbReference type="GO" id="GO:0000287">
    <property type="term" value="F:magnesium ion binding"/>
    <property type="evidence" value="ECO:0007669"/>
    <property type="project" value="UniProtKB-UniRule"/>
</dbReference>
<dbReference type="CDD" id="cd09881">
    <property type="entry name" value="PIN_VapC4-5_FitB-like"/>
    <property type="match status" value="1"/>
</dbReference>
<name>A0A7J4ZQA1_9BACT</name>
<comment type="cofactor">
    <cofactor evidence="1 8">
        <name>Mg(2+)</name>
        <dbReference type="ChEBI" id="CHEBI:18420"/>
    </cofactor>
</comment>
<feature type="binding site" evidence="8">
    <location>
        <position position="6"/>
    </location>
    <ligand>
        <name>Mg(2+)</name>
        <dbReference type="ChEBI" id="CHEBI:18420"/>
    </ligand>
</feature>
<feature type="domain" description="PIN" evidence="9">
    <location>
        <begin position="3"/>
        <end position="124"/>
    </location>
</feature>
<keyword evidence="6 8" id="KW-0460">Magnesium</keyword>
<comment type="similarity">
    <text evidence="7 8">Belongs to the PINc/VapC protein family.</text>
</comment>
<keyword evidence="11" id="KW-1185">Reference proteome</keyword>
<evidence type="ECO:0000313" key="11">
    <source>
        <dbReference type="Proteomes" id="UP000420562"/>
    </source>
</evidence>
<evidence type="ECO:0000256" key="8">
    <source>
        <dbReference type="HAMAP-Rule" id="MF_00265"/>
    </source>
</evidence>
<evidence type="ECO:0000256" key="6">
    <source>
        <dbReference type="ARBA" id="ARBA00022842"/>
    </source>
</evidence>
<dbReference type="InterPro" id="IPR022907">
    <property type="entry name" value="VapC_family"/>
</dbReference>
<comment type="function">
    <text evidence="8">Toxic component of a toxin-antitoxin (TA) system. An RNase.</text>
</comment>
<evidence type="ECO:0000256" key="3">
    <source>
        <dbReference type="ARBA" id="ARBA00022722"/>
    </source>
</evidence>
<evidence type="ECO:0000256" key="7">
    <source>
        <dbReference type="ARBA" id="ARBA00038093"/>
    </source>
</evidence>
<dbReference type="Proteomes" id="UP000420562">
    <property type="component" value="Unassembled WGS sequence"/>
</dbReference>
<accession>A0A7J4ZQA1</accession>
<dbReference type="PANTHER" id="PTHR33653">
    <property type="entry name" value="RIBONUCLEASE VAPC2"/>
    <property type="match status" value="1"/>
</dbReference>
<evidence type="ECO:0000256" key="1">
    <source>
        <dbReference type="ARBA" id="ARBA00001946"/>
    </source>
</evidence>
<keyword evidence="4 8" id="KW-0479">Metal-binding</keyword>
<dbReference type="HAMAP" id="MF_00265">
    <property type="entry name" value="VapC_Nob1"/>
    <property type="match status" value="1"/>
</dbReference>
<evidence type="ECO:0000259" key="9">
    <source>
        <dbReference type="Pfam" id="PF01850"/>
    </source>
</evidence>